<feature type="transmembrane region" description="Helical" evidence="1">
    <location>
        <begin position="125"/>
        <end position="145"/>
    </location>
</feature>
<dbReference type="Proteomes" id="UP001595615">
    <property type="component" value="Unassembled WGS sequence"/>
</dbReference>
<evidence type="ECO:0000313" key="3">
    <source>
        <dbReference type="Proteomes" id="UP001595615"/>
    </source>
</evidence>
<feature type="transmembrane region" description="Helical" evidence="1">
    <location>
        <begin position="186"/>
        <end position="207"/>
    </location>
</feature>
<feature type="transmembrane region" description="Helical" evidence="1">
    <location>
        <begin position="42"/>
        <end position="59"/>
    </location>
</feature>
<protein>
    <recommendedName>
        <fullName evidence="4">DoxX family membrane protein</fullName>
    </recommendedName>
</protein>
<evidence type="ECO:0000313" key="2">
    <source>
        <dbReference type="EMBL" id="MFC3714456.1"/>
    </source>
</evidence>
<keyword evidence="1" id="KW-0812">Transmembrane</keyword>
<comment type="caution">
    <text evidence="2">The sequence shown here is derived from an EMBL/GenBank/DDBJ whole genome shotgun (WGS) entry which is preliminary data.</text>
</comment>
<evidence type="ECO:0000256" key="1">
    <source>
        <dbReference type="SAM" id="Phobius"/>
    </source>
</evidence>
<feature type="transmembrane region" description="Helical" evidence="1">
    <location>
        <begin position="160"/>
        <end position="179"/>
    </location>
</feature>
<feature type="transmembrane region" description="Helical" evidence="1">
    <location>
        <begin position="213"/>
        <end position="232"/>
    </location>
</feature>
<dbReference type="RefSeq" id="WP_380864073.1">
    <property type="nucleotide sequence ID" value="NZ_JBHRXV010000015.1"/>
</dbReference>
<evidence type="ECO:0008006" key="4">
    <source>
        <dbReference type="Google" id="ProtNLM"/>
    </source>
</evidence>
<reference evidence="3" key="1">
    <citation type="journal article" date="2019" name="Int. J. Syst. Evol. Microbiol.">
        <title>The Global Catalogue of Microorganisms (GCM) 10K type strain sequencing project: providing services to taxonomists for standard genome sequencing and annotation.</title>
        <authorList>
            <consortium name="The Broad Institute Genomics Platform"/>
            <consortium name="The Broad Institute Genome Sequencing Center for Infectious Disease"/>
            <person name="Wu L."/>
            <person name="Ma J."/>
        </authorList>
    </citation>
    <scope>NUCLEOTIDE SEQUENCE [LARGE SCALE GENOMIC DNA]</scope>
    <source>
        <strain evidence="3">KCTC 42644</strain>
    </source>
</reference>
<feature type="transmembrane region" description="Helical" evidence="1">
    <location>
        <begin position="66"/>
        <end position="87"/>
    </location>
</feature>
<gene>
    <name evidence="2" type="ORF">ACFOMD_17950</name>
</gene>
<dbReference type="EMBL" id="JBHRXV010000015">
    <property type="protein sequence ID" value="MFC3714456.1"/>
    <property type="molecule type" value="Genomic_DNA"/>
</dbReference>
<keyword evidence="1" id="KW-1133">Transmembrane helix</keyword>
<feature type="transmembrane region" description="Helical" evidence="1">
    <location>
        <begin position="93"/>
        <end position="113"/>
    </location>
</feature>
<proteinExistence type="predicted"/>
<sequence length="239" mass="25058">MRNDSALLAVGTIGLGLVGLAFADFALQWQPVPKGVPLREPLALLSGALLIIVGALALIPHRVASGGLALAVTYGVWVVLLDLPRAAADPLNLAAWLGVAEIGSLAAAGVMILGHERQRPALVRAAQVAFGLAALVFGACHFVYADFTANMIPAWIPERLFWAWATGVAHCLAGLAILAGVQARHAASLMTAMCLSFALILHVPAIIAKPDSHAAWVMFFITVAIAGAAWTMRRAVRLR</sequence>
<name>A0ABV7XEU4_9SPHN</name>
<keyword evidence="3" id="KW-1185">Reference proteome</keyword>
<organism evidence="2 3">
    <name type="scientific">Sphingoaurantiacus capsulatus</name>
    <dbReference type="NCBI Taxonomy" id="1771310"/>
    <lineage>
        <taxon>Bacteria</taxon>
        <taxon>Pseudomonadati</taxon>
        <taxon>Pseudomonadota</taxon>
        <taxon>Alphaproteobacteria</taxon>
        <taxon>Sphingomonadales</taxon>
        <taxon>Sphingosinicellaceae</taxon>
        <taxon>Sphingoaurantiacus</taxon>
    </lineage>
</organism>
<accession>A0ABV7XEU4</accession>
<keyword evidence="1" id="KW-0472">Membrane</keyword>